<evidence type="ECO:0000256" key="3">
    <source>
        <dbReference type="ARBA" id="ARBA00022729"/>
    </source>
</evidence>
<dbReference type="SUPFAM" id="SSF53850">
    <property type="entry name" value="Periplasmic binding protein-like II"/>
    <property type="match status" value="1"/>
</dbReference>
<dbReference type="Gene3D" id="3.90.76.10">
    <property type="entry name" value="Dipeptide-binding Protein, Domain 1"/>
    <property type="match status" value="1"/>
</dbReference>
<organism evidence="5 6">
    <name type="scientific">Natronorubrum halalkaliphilum</name>
    <dbReference type="NCBI Taxonomy" id="2691917"/>
    <lineage>
        <taxon>Archaea</taxon>
        <taxon>Methanobacteriati</taxon>
        <taxon>Methanobacteriota</taxon>
        <taxon>Stenosarchaea group</taxon>
        <taxon>Halobacteria</taxon>
        <taxon>Halobacteriales</taxon>
        <taxon>Natrialbaceae</taxon>
        <taxon>Natronorubrum</taxon>
    </lineage>
</organism>
<dbReference type="Gene3D" id="3.40.190.10">
    <property type="entry name" value="Periplasmic binding protein-like II"/>
    <property type="match status" value="1"/>
</dbReference>
<dbReference type="GO" id="GO:0042597">
    <property type="term" value="C:periplasmic space"/>
    <property type="evidence" value="ECO:0007669"/>
    <property type="project" value="UniProtKB-ARBA"/>
</dbReference>
<dbReference type="PANTHER" id="PTHR30290:SF9">
    <property type="entry name" value="OLIGOPEPTIDE-BINDING PROTEIN APPA"/>
    <property type="match status" value="1"/>
</dbReference>
<dbReference type="CDD" id="cd00995">
    <property type="entry name" value="PBP2_NikA_DppA_OppA_like"/>
    <property type="match status" value="1"/>
</dbReference>
<evidence type="ECO:0000313" key="5">
    <source>
        <dbReference type="EMBL" id="MXV60527.1"/>
    </source>
</evidence>
<gene>
    <name evidence="5" type="ORF">GS429_00270</name>
</gene>
<accession>A0A6B0VHI1</accession>
<evidence type="ECO:0000313" key="6">
    <source>
        <dbReference type="Proteomes" id="UP000434101"/>
    </source>
</evidence>
<dbReference type="PANTHER" id="PTHR30290">
    <property type="entry name" value="PERIPLASMIC BINDING COMPONENT OF ABC TRANSPORTER"/>
    <property type="match status" value="1"/>
</dbReference>
<dbReference type="AlphaFoldDB" id="A0A6B0VHI1"/>
<keyword evidence="3" id="KW-0732">Signal</keyword>
<dbReference type="Proteomes" id="UP000434101">
    <property type="component" value="Unassembled WGS sequence"/>
</dbReference>
<dbReference type="OrthoDB" id="233597at2157"/>
<sequence>MGNIDRRAFLATAGASVSLTVAGCTGTDDGAGERTTLNVGQALSPVHFDPIEQFSNPDAIVGNRIYSSVYTYTEGYDVEPELATAAPEIERDNTRYTIELRDDAQFHNGDPVTAEDVEYSITAPVEEGTPLASLFSPIETTELIDENTIQVDLENPFAMFEEVLTHHVVPKDVREADPEAFGTSDPIGSGPFQFVDWEEGNFVELERWDDYWGDELPALERVRFEPIDESTTRITEIETGAKDVIETVPPQLWSTVDEMDDTTIYDSPSVGYFYVAFNCNEGPTADARVREAIDYTFSMDQAVERYIEPAGERQHSPIPTDLAEEWDMPVDEWAEIPHEPDLDRAQELFDEADVPDDWTATILVPPDDNREEIGLTIANGLQEAGYDANVERLEWGSLLDRAYTGNADDYNIYVLGWIRYADPDDFMYNLFHEEAEEVNQGVYYRDPDVQEQIAQARETVDVDQRRELYIDAITTLLEERVHLPSYNYYNVYAAKNYVQEFETHPIGPVNPRLLTSYNNVTLD</sequence>
<dbReference type="InterPro" id="IPR030678">
    <property type="entry name" value="Peptide/Ni-bd"/>
</dbReference>
<dbReference type="Gene3D" id="3.10.105.10">
    <property type="entry name" value="Dipeptide-binding Protein, Domain 3"/>
    <property type="match status" value="1"/>
</dbReference>
<comment type="caution">
    <text evidence="5">The sequence shown here is derived from an EMBL/GenBank/DDBJ whole genome shotgun (WGS) entry which is preliminary data.</text>
</comment>
<dbReference type="EMBL" id="WUYX01000003">
    <property type="protein sequence ID" value="MXV60527.1"/>
    <property type="molecule type" value="Genomic_DNA"/>
</dbReference>
<protein>
    <submittedName>
        <fullName evidence="5">ABC transporter substrate-binding protein</fullName>
    </submittedName>
</protein>
<name>A0A6B0VHI1_9EURY</name>
<reference evidence="5 6" key="1">
    <citation type="submission" date="2020-01" db="EMBL/GenBank/DDBJ databases">
        <title>Natronorubrum sp. JWXQ-INN 674 isolated from Inner Mongolia Autonomous Region of China.</title>
        <authorList>
            <person name="Xue Q."/>
        </authorList>
    </citation>
    <scope>NUCLEOTIDE SEQUENCE [LARGE SCALE GENOMIC DNA]</scope>
    <source>
        <strain evidence="5 6">JWXQ-INN-674</strain>
    </source>
</reference>
<evidence type="ECO:0000259" key="4">
    <source>
        <dbReference type="Pfam" id="PF00496"/>
    </source>
</evidence>
<dbReference type="GO" id="GO:0015833">
    <property type="term" value="P:peptide transport"/>
    <property type="evidence" value="ECO:0007669"/>
    <property type="project" value="TreeGrafter"/>
</dbReference>
<dbReference type="RefSeq" id="WP_160061561.1">
    <property type="nucleotide sequence ID" value="NZ_WUYX01000003.1"/>
</dbReference>
<dbReference type="GO" id="GO:0043190">
    <property type="term" value="C:ATP-binding cassette (ABC) transporter complex"/>
    <property type="evidence" value="ECO:0007669"/>
    <property type="project" value="InterPro"/>
</dbReference>
<comment type="similarity">
    <text evidence="1">Belongs to the bacterial solute-binding protein 5 family.</text>
</comment>
<dbReference type="PROSITE" id="PS51257">
    <property type="entry name" value="PROKAR_LIPOPROTEIN"/>
    <property type="match status" value="1"/>
</dbReference>
<evidence type="ECO:0000256" key="2">
    <source>
        <dbReference type="ARBA" id="ARBA00022448"/>
    </source>
</evidence>
<dbReference type="GO" id="GO:1904680">
    <property type="term" value="F:peptide transmembrane transporter activity"/>
    <property type="evidence" value="ECO:0007669"/>
    <property type="project" value="TreeGrafter"/>
</dbReference>
<keyword evidence="2" id="KW-0813">Transport</keyword>
<dbReference type="InterPro" id="IPR039424">
    <property type="entry name" value="SBP_5"/>
</dbReference>
<feature type="domain" description="Solute-binding protein family 5" evidence="4">
    <location>
        <begin position="78"/>
        <end position="434"/>
    </location>
</feature>
<dbReference type="PIRSF" id="PIRSF002741">
    <property type="entry name" value="MppA"/>
    <property type="match status" value="1"/>
</dbReference>
<dbReference type="InterPro" id="IPR000914">
    <property type="entry name" value="SBP_5_dom"/>
</dbReference>
<evidence type="ECO:0000256" key="1">
    <source>
        <dbReference type="ARBA" id="ARBA00005695"/>
    </source>
</evidence>
<proteinExistence type="inferred from homology"/>
<dbReference type="Pfam" id="PF00496">
    <property type="entry name" value="SBP_bac_5"/>
    <property type="match status" value="1"/>
</dbReference>
<keyword evidence="6" id="KW-1185">Reference proteome</keyword>